<organism evidence="3 4">
    <name type="scientific">Heyndrickxia coagulans</name>
    <name type="common">Weizmannia coagulans</name>
    <dbReference type="NCBI Taxonomy" id="1398"/>
    <lineage>
        <taxon>Bacteria</taxon>
        <taxon>Bacillati</taxon>
        <taxon>Bacillota</taxon>
        <taxon>Bacilli</taxon>
        <taxon>Bacillales</taxon>
        <taxon>Bacillaceae</taxon>
        <taxon>Heyndrickxia</taxon>
    </lineage>
</organism>
<protein>
    <submittedName>
        <fullName evidence="3">AMP-binding enzyme</fullName>
    </submittedName>
</protein>
<dbReference type="Pfam" id="PF13193">
    <property type="entry name" value="AMP-binding_C"/>
    <property type="match status" value="1"/>
</dbReference>
<evidence type="ECO:0000256" key="2">
    <source>
        <dbReference type="ARBA" id="ARBA00022598"/>
    </source>
</evidence>
<dbReference type="PATRIC" id="fig|1398.22.peg.1228"/>
<dbReference type="NCBIfam" id="NF004837">
    <property type="entry name" value="PRK06187.1"/>
    <property type="match status" value="1"/>
</dbReference>
<dbReference type="AlphaFoldDB" id="A0A150K7K4"/>
<comment type="similarity">
    <text evidence="1">Belongs to the ATP-dependent AMP-binding enzyme family.</text>
</comment>
<dbReference type="FunFam" id="3.40.50.12780:FF:000003">
    <property type="entry name" value="Long-chain-fatty-acid--CoA ligase FadD"/>
    <property type="match status" value="1"/>
</dbReference>
<dbReference type="Gene3D" id="3.30.300.30">
    <property type="match status" value="1"/>
</dbReference>
<dbReference type="InterPro" id="IPR020845">
    <property type="entry name" value="AMP-binding_CS"/>
</dbReference>
<evidence type="ECO:0000313" key="4">
    <source>
        <dbReference type="Proteomes" id="UP000070376"/>
    </source>
</evidence>
<dbReference type="Pfam" id="PF00501">
    <property type="entry name" value="AMP-binding"/>
    <property type="match status" value="1"/>
</dbReference>
<dbReference type="InterPro" id="IPR045851">
    <property type="entry name" value="AMP-bd_C_sf"/>
</dbReference>
<dbReference type="PANTHER" id="PTHR43767:SF9">
    <property type="entry name" value="LONG-CHAIN-FATTY-ACID--COA LIGASE"/>
    <property type="match status" value="1"/>
</dbReference>
<sequence>MENKVWHAVYTDEIPKEIEVPDTPLYQILVTAAEKHPDRTDLSFYGRKTTYAELYKASLAFASALQKRGVQKGSRVAIMLPNCPQYVVSYYGALMAGAVIVQINPMLVEPEIRHILNDSGAETIIVLDDLYPKVQAVRPETSLKNVVTASFKPAAGPLNDAEPFEAFLQAGTDYTPPALDPREDIAVLQYTGGTTGRSKGAMLTHRNLLANLVQTYAFFKPVMGPGEERILTVIPLFHVFGMTCAMNYAIYTGSESIMLPRFDLEEVLQTIKETQPTYFPGVPTMYVAITNHPKAMEYGLDSIKTCNSGSAPIPLGLLRQFEEKTGSVIVEGYGLSEASPVTHCNPVFGKRKPGSIGIAIPSTDYKIVDVATGTEELKPGEVGELIVKGPQVMKGYWNMPEETAEALRDGWLYTGDIAKMDEEGYAYIVDRKKDMIIASGYNVYPRDVEEVLYAHPAVQEAVVIGVPDPYRGETVKAFVVLKEGQKMTEEALSEYCSAHLAPYKRPKIIEFRDALPKTNVGKILRRKLREEEKKVRE</sequence>
<evidence type="ECO:0000256" key="1">
    <source>
        <dbReference type="ARBA" id="ARBA00006432"/>
    </source>
</evidence>
<reference evidence="4" key="1">
    <citation type="submission" date="2016-01" db="EMBL/GenBank/DDBJ databases">
        <authorList>
            <person name="Mitreva M."/>
            <person name="Pepin K.H."/>
            <person name="Mihindukulasuriya K.A."/>
            <person name="Fulton R."/>
            <person name="Fronick C."/>
            <person name="O'Laughlin M."/>
            <person name="Miner T."/>
            <person name="Herter B."/>
            <person name="Rosa B.A."/>
            <person name="Cordes M."/>
            <person name="Tomlinson C."/>
            <person name="Wollam A."/>
            <person name="Palsikar V.B."/>
            <person name="Mardis E.R."/>
            <person name="Wilson R.K."/>
        </authorList>
    </citation>
    <scope>NUCLEOTIDE SEQUENCE [LARGE SCALE GENOMIC DNA]</scope>
    <source>
        <strain evidence="4">GED7749B</strain>
    </source>
</reference>
<evidence type="ECO:0000313" key="3">
    <source>
        <dbReference type="EMBL" id="KWZ83434.1"/>
    </source>
</evidence>
<gene>
    <name evidence="3" type="ORF">HMPREF3213_01210</name>
</gene>
<accession>A0A150K7K4</accession>
<dbReference type="Gene3D" id="3.40.50.980">
    <property type="match status" value="2"/>
</dbReference>
<comment type="caution">
    <text evidence="3">The sequence shown here is derived from an EMBL/GenBank/DDBJ whole genome shotgun (WGS) entry which is preliminary data.</text>
</comment>
<dbReference type="InterPro" id="IPR000873">
    <property type="entry name" value="AMP-dep_synth/lig_dom"/>
</dbReference>
<dbReference type="RefSeq" id="WP_046721991.1">
    <property type="nucleotide sequence ID" value="NZ_CP110483.1"/>
</dbReference>
<name>A0A150K7K4_HEYCO</name>
<dbReference type="InterPro" id="IPR050237">
    <property type="entry name" value="ATP-dep_AMP-bd_enzyme"/>
</dbReference>
<keyword evidence="2" id="KW-0436">Ligase</keyword>
<dbReference type="InterPro" id="IPR025110">
    <property type="entry name" value="AMP-bd_C"/>
</dbReference>
<dbReference type="PROSITE" id="PS00455">
    <property type="entry name" value="AMP_BINDING"/>
    <property type="match status" value="1"/>
</dbReference>
<proteinExistence type="inferred from homology"/>
<dbReference type="EMBL" id="LRPN01000037">
    <property type="protein sequence ID" value="KWZ83434.1"/>
    <property type="molecule type" value="Genomic_DNA"/>
</dbReference>
<dbReference type="Proteomes" id="UP000070376">
    <property type="component" value="Unassembled WGS sequence"/>
</dbReference>
<dbReference type="SUPFAM" id="SSF56801">
    <property type="entry name" value="Acetyl-CoA synthetase-like"/>
    <property type="match status" value="1"/>
</dbReference>
<dbReference type="CDD" id="cd05936">
    <property type="entry name" value="FC-FACS_FadD_like"/>
    <property type="match status" value="1"/>
</dbReference>
<dbReference type="Gene3D" id="2.30.38.10">
    <property type="entry name" value="Luciferase, Domain 3"/>
    <property type="match status" value="1"/>
</dbReference>
<dbReference type="GO" id="GO:0016877">
    <property type="term" value="F:ligase activity, forming carbon-sulfur bonds"/>
    <property type="evidence" value="ECO:0007669"/>
    <property type="project" value="UniProtKB-ARBA"/>
</dbReference>
<dbReference type="PANTHER" id="PTHR43767">
    <property type="entry name" value="LONG-CHAIN-FATTY-ACID--COA LIGASE"/>
    <property type="match status" value="1"/>
</dbReference>
<dbReference type="FunFam" id="3.30.300.30:FF:000008">
    <property type="entry name" value="2,3-dihydroxybenzoate-AMP ligase"/>
    <property type="match status" value="1"/>
</dbReference>